<sequence>MPHPLLACIGLDNLNLIVRAAREAQVTDRLGVDREDRAGGTKLGAHVADRRPVGQRELRDARAVELDELAHHAAFAQQLGHGQDEIGRSRALGKRAVKPDSKHAGNQHRDRLPKHRRFGLDSAHAPAEHAEPVDHRRVAVGPDERVGVGLTALVVNKDAAG</sequence>
<gene>
    <name evidence="2" type="ORF">UFOPK3547_01213</name>
</gene>
<accession>A0A6J5ZWT2</accession>
<proteinExistence type="predicted"/>
<name>A0A6J5ZWT2_9ZZZZ</name>
<dbReference type="EMBL" id="CAESAN010000107">
    <property type="protein sequence ID" value="CAB4345998.1"/>
    <property type="molecule type" value="Genomic_DNA"/>
</dbReference>
<protein>
    <submittedName>
        <fullName evidence="2">Unannotated protein</fullName>
    </submittedName>
</protein>
<organism evidence="2">
    <name type="scientific">freshwater metagenome</name>
    <dbReference type="NCBI Taxonomy" id="449393"/>
    <lineage>
        <taxon>unclassified sequences</taxon>
        <taxon>metagenomes</taxon>
        <taxon>ecological metagenomes</taxon>
    </lineage>
</organism>
<feature type="compositionally biased region" description="Basic and acidic residues" evidence="1">
    <location>
        <begin position="97"/>
        <end position="110"/>
    </location>
</feature>
<evidence type="ECO:0000256" key="1">
    <source>
        <dbReference type="SAM" id="MobiDB-lite"/>
    </source>
</evidence>
<feature type="region of interest" description="Disordered" evidence="1">
    <location>
        <begin position="93"/>
        <end position="114"/>
    </location>
</feature>
<reference evidence="2" key="1">
    <citation type="submission" date="2020-05" db="EMBL/GenBank/DDBJ databases">
        <authorList>
            <person name="Chiriac C."/>
            <person name="Salcher M."/>
            <person name="Ghai R."/>
            <person name="Kavagutti S V."/>
        </authorList>
    </citation>
    <scope>NUCLEOTIDE SEQUENCE</scope>
</reference>
<evidence type="ECO:0000313" key="2">
    <source>
        <dbReference type="EMBL" id="CAB4345998.1"/>
    </source>
</evidence>
<dbReference type="AlphaFoldDB" id="A0A6J5ZWT2"/>